<evidence type="ECO:0000259" key="3">
    <source>
        <dbReference type="PROSITE" id="PS50113"/>
    </source>
</evidence>
<dbReference type="SUPFAM" id="SSF55785">
    <property type="entry name" value="PYP-like sensor domain (PAS domain)"/>
    <property type="match status" value="2"/>
</dbReference>
<dbReference type="InterPro" id="IPR000700">
    <property type="entry name" value="PAS-assoc_C"/>
</dbReference>
<proteinExistence type="predicted"/>
<dbReference type="PANTHER" id="PTHR44757">
    <property type="entry name" value="DIGUANYLATE CYCLASE DGCP"/>
    <property type="match status" value="1"/>
</dbReference>
<dbReference type="Pfam" id="PF00990">
    <property type="entry name" value="GGDEF"/>
    <property type="match status" value="1"/>
</dbReference>
<dbReference type="SUPFAM" id="SSF55073">
    <property type="entry name" value="Nucleotide cyclase"/>
    <property type="match status" value="1"/>
</dbReference>
<dbReference type="SMART" id="SM00052">
    <property type="entry name" value="EAL"/>
    <property type="match status" value="1"/>
</dbReference>
<dbReference type="SMART" id="SM00086">
    <property type="entry name" value="PAC"/>
    <property type="match status" value="2"/>
</dbReference>
<dbReference type="NCBIfam" id="TIGR00229">
    <property type="entry name" value="sensory_box"/>
    <property type="match status" value="1"/>
</dbReference>
<dbReference type="SUPFAM" id="SSF50998">
    <property type="entry name" value="Quinoprotein alcohol dehydrogenase-like"/>
    <property type="match status" value="1"/>
</dbReference>
<dbReference type="Gene3D" id="3.20.20.450">
    <property type="entry name" value="EAL domain"/>
    <property type="match status" value="1"/>
</dbReference>
<dbReference type="Pfam" id="PF00563">
    <property type="entry name" value="EAL"/>
    <property type="match status" value="1"/>
</dbReference>
<dbReference type="STRING" id="349064.SAMN05660429_01008"/>
<dbReference type="SUPFAM" id="SSF101898">
    <property type="entry name" value="NHL repeat"/>
    <property type="match status" value="1"/>
</dbReference>
<dbReference type="InterPro" id="IPR001610">
    <property type="entry name" value="PAC"/>
</dbReference>
<dbReference type="SMART" id="SM00091">
    <property type="entry name" value="PAS"/>
    <property type="match status" value="2"/>
</dbReference>
<feature type="domain" description="PAC" evidence="3">
    <location>
        <begin position="999"/>
        <end position="1051"/>
    </location>
</feature>
<dbReference type="CDD" id="cd01948">
    <property type="entry name" value="EAL"/>
    <property type="match status" value="1"/>
</dbReference>
<dbReference type="SUPFAM" id="SSF141868">
    <property type="entry name" value="EAL domain-like"/>
    <property type="match status" value="1"/>
</dbReference>
<keyword evidence="7" id="KW-1185">Reference proteome</keyword>
<dbReference type="InterPro" id="IPR011110">
    <property type="entry name" value="Reg_prop"/>
</dbReference>
<feature type="domain" description="PAS" evidence="2">
    <location>
        <begin position="929"/>
        <end position="981"/>
    </location>
</feature>
<dbReference type="PROSITE" id="PS51257">
    <property type="entry name" value="PROKAR_LIPOPROTEIN"/>
    <property type="match status" value="1"/>
</dbReference>
<dbReference type="Gene3D" id="2.60.40.10">
    <property type="entry name" value="Immunoglobulins"/>
    <property type="match status" value="1"/>
</dbReference>
<protein>
    <submittedName>
        <fullName evidence="6">PAS domain S-box-containing protein/diguanylate cyclase (GGDEF) domain-containing protein</fullName>
    </submittedName>
</protein>
<dbReference type="InterPro" id="IPR013655">
    <property type="entry name" value="PAS_fold_3"/>
</dbReference>
<organism evidence="6 7">
    <name type="scientific">Thalassotalea agarivorans</name>
    <name type="common">Thalassomonas agarivorans</name>
    <dbReference type="NCBI Taxonomy" id="349064"/>
    <lineage>
        <taxon>Bacteria</taxon>
        <taxon>Pseudomonadati</taxon>
        <taxon>Pseudomonadota</taxon>
        <taxon>Gammaproteobacteria</taxon>
        <taxon>Alteromonadales</taxon>
        <taxon>Colwelliaceae</taxon>
        <taxon>Thalassotalea</taxon>
    </lineage>
</organism>
<evidence type="ECO:0000313" key="6">
    <source>
        <dbReference type="EMBL" id="SET08596.1"/>
    </source>
</evidence>
<evidence type="ECO:0000259" key="5">
    <source>
        <dbReference type="PROSITE" id="PS50887"/>
    </source>
</evidence>
<feature type="domain" description="GGDEF" evidence="5">
    <location>
        <begin position="1079"/>
        <end position="1212"/>
    </location>
</feature>
<sequence length="1484" mass="168822">MRIFVSTPSVVALIFASCFSYASQQSAAIELDFKNYTIQKDGSGLSNNSTFDVVQDKHGFVWIATEDGLNRFDGEQYVFYRHNPNNPKSIPDNFIRRLYIDSANTLWIGTEKGLVRYNKQTDDFSTYTQQNSKLRDNIVWEIFESESNQLLVATRSGLNTFDTQTRQATAINLSRENQSLTEIKSIFQDTKDRFWIGTYENGLFLADKQLTYAVSLAKPNRWDINVAASSVFEIKSIDDNIWVATDKGLYVFDDNYRPTSNSITQQMNGLEIRALNAISERFVLIGSVNGLYLYDSITQRLDLQREAIENQFITKIVKGQFDKYWITSWGGGLFLFNNFSSTQLQPPFTFVKSSNSVTGVAVVKDKLFWITPDGNQLYSNVNKPINLDSYPFELLTHNNELYVVTWNNALYKVDLKNNRAFEVLEFIPNFEAEVLGRAFINENKLWYVGEDGSLNIIDLVNQSHNSFNLKNKDISQIVLNSNEKNKILVASNDGHIFQFDFISETFSVLVSAKELKFNLSRQVSMLFSNGNLWLANDGQGVLSYDIENKRKLLFDENKGLANNVVTNLAKDDYDNIWVATSKGLSVINSNTNKLQHYSFDFLDTNTTFSEHASAKFANGNLVFGEFSGVHIINPKVSLAIENKVSKPILSNLSIANKPLPIISNQTDEQYPLDKALLFKNELVLKHKESPFTFSFISPNSKIQGQVAYRYFLEGFDENWITAAPKQRSATYTGIPHGSYRFKLEAYDTRNSNLKQTTQLDITILPPWFLTTVAKPVYTLLAILFMCYVVYQVYKKREYTLKIKQSEERLKLSLWGSGDEMWDWNLKSGRIYRSNIWGVLDFPQDGRRSAGPEDTNIHPHDIPRVRQALNEHFAQITDHFESTYRVKSTRGDWVWVLDRGKVVERDHKQQPIRMTGTLKDISVLKNTEESLKLFEKCVENISDAVVIYDQHFNIIEVNEAYELITGETQQQILGRPLAFSLYPDSFVERLKADLIRNGNWHDEIEAKRPDGETYLIELNLDVIRDESQAISHFVGVFSDITERKKTESELRKLANSDSLTQLPNRAFFQATQTKLVEQGTPHALLVFDLDNFKKINDSMGHEIGDMLLCSVADRISNIGRKQDTVYRLGGDEFSLIIENTNDIHTITSIAKEVLETIAQPMKLRSQEVVLYSSIGIVLYPEDGASSQELLKNADTAMYHAKNLGGNRYQFFSDNMNKQAVKRLQVENLIRHGLKEDYFSVFYQPKINIETGKVSGIEALVRFETPSKGLISPLVFIPVSEETGQIIDIGAVVLKKACYATKKWLDAGLFDGKVAVNLSAIQFTQPNLVESIANILQESGLPANHLELEITEGTVMENPQKAIETMLQLRHMGIHLSLDDFGTGYSSLAYLRKFPLNTLKIDKAFVDDIEHSEQGRNMVATIVTIAHNLGLEVVAEGVESNGQLKYLSELKCEQLQGYLYSKPISENDFHKYLLSHQITNISTSFK</sequence>
<dbReference type="InterPro" id="IPR035919">
    <property type="entry name" value="EAL_sf"/>
</dbReference>
<dbReference type="InterPro" id="IPR011047">
    <property type="entry name" value="Quinoprotein_ADH-like_sf"/>
</dbReference>
<dbReference type="InterPro" id="IPR001633">
    <property type="entry name" value="EAL_dom"/>
</dbReference>
<dbReference type="InterPro" id="IPR035965">
    <property type="entry name" value="PAS-like_dom_sf"/>
</dbReference>
<dbReference type="InterPro" id="IPR015943">
    <property type="entry name" value="WD40/YVTN_repeat-like_dom_sf"/>
</dbReference>
<reference evidence="6 7" key="1">
    <citation type="submission" date="2016-10" db="EMBL/GenBank/DDBJ databases">
        <authorList>
            <person name="de Groot N.N."/>
        </authorList>
    </citation>
    <scope>NUCLEOTIDE SEQUENCE [LARGE SCALE GENOMIC DNA]</scope>
    <source>
        <strain evidence="6 7">DSM 19706</strain>
    </source>
</reference>
<dbReference type="EMBL" id="FOHK01000004">
    <property type="protein sequence ID" value="SET08596.1"/>
    <property type="molecule type" value="Genomic_DNA"/>
</dbReference>
<dbReference type="Pfam" id="PF13426">
    <property type="entry name" value="PAS_9"/>
    <property type="match status" value="1"/>
</dbReference>
<dbReference type="CDD" id="cd00130">
    <property type="entry name" value="PAS"/>
    <property type="match status" value="2"/>
</dbReference>
<dbReference type="InterPro" id="IPR000160">
    <property type="entry name" value="GGDEF_dom"/>
</dbReference>
<dbReference type="Proteomes" id="UP000199308">
    <property type="component" value="Unassembled WGS sequence"/>
</dbReference>
<dbReference type="PROSITE" id="PS50113">
    <property type="entry name" value="PAC"/>
    <property type="match status" value="1"/>
</dbReference>
<dbReference type="PROSITE" id="PS50112">
    <property type="entry name" value="PAS"/>
    <property type="match status" value="1"/>
</dbReference>
<dbReference type="PROSITE" id="PS50887">
    <property type="entry name" value="GGDEF"/>
    <property type="match status" value="1"/>
</dbReference>
<dbReference type="Gene3D" id="2.130.10.10">
    <property type="entry name" value="YVTN repeat-like/Quinoprotein amine dehydrogenase"/>
    <property type="match status" value="2"/>
</dbReference>
<evidence type="ECO:0000256" key="1">
    <source>
        <dbReference type="SAM" id="SignalP"/>
    </source>
</evidence>
<dbReference type="PROSITE" id="PS50883">
    <property type="entry name" value="EAL"/>
    <property type="match status" value="1"/>
</dbReference>
<dbReference type="InterPro" id="IPR052155">
    <property type="entry name" value="Biofilm_reg_signaling"/>
</dbReference>
<dbReference type="NCBIfam" id="TIGR00254">
    <property type="entry name" value="GGDEF"/>
    <property type="match status" value="1"/>
</dbReference>
<dbReference type="Gene3D" id="3.30.450.20">
    <property type="entry name" value="PAS domain"/>
    <property type="match status" value="2"/>
</dbReference>
<keyword evidence="1" id="KW-0732">Signal</keyword>
<dbReference type="Gene3D" id="3.30.70.270">
    <property type="match status" value="1"/>
</dbReference>
<dbReference type="Pfam" id="PF07494">
    <property type="entry name" value="Reg_prop"/>
    <property type="match status" value="3"/>
</dbReference>
<feature type="domain" description="EAL" evidence="4">
    <location>
        <begin position="1221"/>
        <end position="1475"/>
    </location>
</feature>
<evidence type="ECO:0000259" key="4">
    <source>
        <dbReference type="PROSITE" id="PS50883"/>
    </source>
</evidence>
<feature type="signal peptide" evidence="1">
    <location>
        <begin position="1"/>
        <end position="22"/>
    </location>
</feature>
<evidence type="ECO:0000313" key="7">
    <source>
        <dbReference type="Proteomes" id="UP000199308"/>
    </source>
</evidence>
<dbReference type="InterPro" id="IPR013783">
    <property type="entry name" value="Ig-like_fold"/>
</dbReference>
<evidence type="ECO:0000259" key="2">
    <source>
        <dbReference type="PROSITE" id="PS50112"/>
    </source>
</evidence>
<dbReference type="InterPro" id="IPR000014">
    <property type="entry name" value="PAS"/>
</dbReference>
<feature type="chain" id="PRO_5011766746" evidence="1">
    <location>
        <begin position="23"/>
        <end position="1484"/>
    </location>
</feature>
<dbReference type="RefSeq" id="WP_093328206.1">
    <property type="nucleotide sequence ID" value="NZ_AP027363.1"/>
</dbReference>
<dbReference type="InterPro" id="IPR011123">
    <property type="entry name" value="Y_Y_Y"/>
</dbReference>
<dbReference type="CDD" id="cd01949">
    <property type="entry name" value="GGDEF"/>
    <property type="match status" value="1"/>
</dbReference>
<dbReference type="PANTHER" id="PTHR44757:SF2">
    <property type="entry name" value="BIOFILM ARCHITECTURE MAINTENANCE PROTEIN MBAA"/>
    <property type="match status" value="1"/>
</dbReference>
<dbReference type="Pfam" id="PF07495">
    <property type="entry name" value="Y_Y_Y"/>
    <property type="match status" value="1"/>
</dbReference>
<dbReference type="Pfam" id="PF08447">
    <property type="entry name" value="PAS_3"/>
    <property type="match status" value="1"/>
</dbReference>
<dbReference type="SMART" id="SM00267">
    <property type="entry name" value="GGDEF"/>
    <property type="match status" value="1"/>
</dbReference>
<dbReference type="InterPro" id="IPR043128">
    <property type="entry name" value="Rev_trsase/Diguanyl_cyclase"/>
</dbReference>
<dbReference type="InterPro" id="IPR029787">
    <property type="entry name" value="Nucleotide_cyclase"/>
</dbReference>
<gene>
    <name evidence="6" type="ORF">SAMN05660429_01008</name>
</gene>
<name>A0A1I0BNK2_THASX</name>
<accession>A0A1I0BNK2</accession>